<protein>
    <submittedName>
        <fullName evidence="1">Uncharacterized protein</fullName>
    </submittedName>
</protein>
<evidence type="ECO:0000313" key="2">
    <source>
        <dbReference type="Proteomes" id="UP000829364"/>
    </source>
</evidence>
<dbReference type="AlphaFoldDB" id="A0A9Q8VG44"/>
<gene>
    <name evidence="1" type="ORF">JDV02_009280</name>
</gene>
<evidence type="ECO:0000313" key="1">
    <source>
        <dbReference type="EMBL" id="UNI23462.1"/>
    </source>
</evidence>
<organism evidence="1 2">
    <name type="scientific">Purpureocillium takamizusanense</name>
    <dbReference type="NCBI Taxonomy" id="2060973"/>
    <lineage>
        <taxon>Eukaryota</taxon>
        <taxon>Fungi</taxon>
        <taxon>Dikarya</taxon>
        <taxon>Ascomycota</taxon>
        <taxon>Pezizomycotina</taxon>
        <taxon>Sordariomycetes</taxon>
        <taxon>Hypocreomycetidae</taxon>
        <taxon>Hypocreales</taxon>
        <taxon>Ophiocordycipitaceae</taxon>
        <taxon>Purpureocillium</taxon>
    </lineage>
</organism>
<dbReference type="EMBL" id="CP086362">
    <property type="protein sequence ID" value="UNI23462.1"/>
    <property type="molecule type" value="Genomic_DNA"/>
</dbReference>
<dbReference type="KEGG" id="ptkz:JDV02_009280"/>
<dbReference type="RefSeq" id="XP_047846943.1">
    <property type="nucleotide sequence ID" value="XM_047990933.1"/>
</dbReference>
<name>A0A9Q8VG44_9HYPO</name>
<reference evidence="1" key="1">
    <citation type="submission" date="2021-11" db="EMBL/GenBank/DDBJ databases">
        <title>Purpureocillium_takamizusanense_genome.</title>
        <authorList>
            <person name="Nguyen N.-H."/>
        </authorList>
    </citation>
    <scope>NUCLEOTIDE SEQUENCE</scope>
    <source>
        <strain evidence="1">PT3</strain>
    </source>
</reference>
<sequence>MDLTIYQGCNEANNLCTMKVKHGVDECGIEWQDGKPVTMFSAEQALHSNPASWGDAYVKTWCCYDWRSVACTIGRCKQDWFDTPDSACVSDMFTGDVYCGRYTFKHAFDANRESG</sequence>
<dbReference type="GeneID" id="72071225"/>
<accession>A0A9Q8VG44</accession>
<proteinExistence type="predicted"/>
<dbReference type="Proteomes" id="UP000829364">
    <property type="component" value="Chromosome 9"/>
</dbReference>
<keyword evidence="2" id="KW-1185">Reference proteome</keyword>